<feature type="compositionally biased region" description="Low complexity" evidence="1">
    <location>
        <begin position="354"/>
        <end position="363"/>
    </location>
</feature>
<feature type="compositionally biased region" description="Low complexity" evidence="1">
    <location>
        <begin position="395"/>
        <end position="407"/>
    </location>
</feature>
<reference evidence="2" key="1">
    <citation type="submission" date="2022-11" db="EMBL/GenBank/DDBJ databases">
        <authorList>
            <person name="Petersen C."/>
        </authorList>
    </citation>
    <scope>NUCLEOTIDE SEQUENCE</scope>
    <source>
        <strain evidence="2">IBT 22155</strain>
    </source>
</reference>
<dbReference type="RefSeq" id="XP_056525994.1">
    <property type="nucleotide sequence ID" value="XM_056660828.1"/>
</dbReference>
<dbReference type="Proteomes" id="UP001149079">
    <property type="component" value="Unassembled WGS sequence"/>
</dbReference>
<name>A0A9W9HER8_9EURO</name>
<evidence type="ECO:0000313" key="2">
    <source>
        <dbReference type="EMBL" id="KAJ5145520.1"/>
    </source>
</evidence>
<sequence>MLFSSLCALEFYRGVHWIGSDFDLYFFITRAVLIHVSDIVKKLYKDPILREAFGLKGSIQFENHVDTLCPEQEFEVAEQVIEEEEQEIEDSLLHLDLNPRPTALRRSQRLADREQSESRVTATLPPMTPLLSAISRPDAYQFCVYNAPNEVSETSRRVAAYIQELKCPNEVTLGHIYGGLEDMDVDQVVRRKAKETKEDLLHRLIAGILTQTFDYMVRAGTKRAVFSTGEADIYLRIDEDPSTLYYHLSIPKGDVGDTTGWDSSSDSSNRLHLTAVGQALAFTLQALKLRPQSQAWRERAAISLPKWKYSVADILRTISEDDIPSSEYRPSRPNFTQMSPIRLRQIPPEKAISSCQSSQMLASSDEDDSVSPNTHSQSPPGAEKNREATTTHIRSTSGGAAGTSSSSQEKENNRSYCTLACLLEFLDLLRRQLDQTVNADCESLGIHGARGALLKVSLSSHGYTAPAKCTTAQFAKYLKHEALVYKRLLPLQGINVPLCLGIIDLAHPYSYEGICYLEHMLILGPGGQSLRRVLTPENEASMSTKTEESLSAVHRLGVLHRDAEIRNLLYNSETDNVVILDFERAEILERHPAIGFIPPMQECRRRFNLRKSKEALENAFAGEMRVALRDVRCPKRR</sequence>
<gene>
    <name evidence="2" type="ORF">N7515_000084</name>
</gene>
<organism evidence="2 3">
    <name type="scientific">Penicillium bovifimosum</name>
    <dbReference type="NCBI Taxonomy" id="126998"/>
    <lineage>
        <taxon>Eukaryota</taxon>
        <taxon>Fungi</taxon>
        <taxon>Dikarya</taxon>
        <taxon>Ascomycota</taxon>
        <taxon>Pezizomycotina</taxon>
        <taxon>Eurotiomycetes</taxon>
        <taxon>Eurotiomycetidae</taxon>
        <taxon>Eurotiales</taxon>
        <taxon>Aspergillaceae</taxon>
        <taxon>Penicillium</taxon>
    </lineage>
</organism>
<comment type="caution">
    <text evidence="2">The sequence shown here is derived from an EMBL/GenBank/DDBJ whole genome shotgun (WGS) entry which is preliminary data.</text>
</comment>
<accession>A0A9W9HER8</accession>
<evidence type="ECO:0000313" key="3">
    <source>
        <dbReference type="Proteomes" id="UP001149079"/>
    </source>
</evidence>
<evidence type="ECO:0000256" key="1">
    <source>
        <dbReference type="SAM" id="MobiDB-lite"/>
    </source>
</evidence>
<feature type="region of interest" description="Disordered" evidence="1">
    <location>
        <begin position="354"/>
        <end position="409"/>
    </location>
</feature>
<proteinExistence type="predicted"/>
<feature type="compositionally biased region" description="Polar residues" evidence="1">
    <location>
        <begin position="370"/>
        <end position="379"/>
    </location>
</feature>
<dbReference type="OrthoDB" id="2156052at2759"/>
<dbReference type="SUPFAM" id="SSF56112">
    <property type="entry name" value="Protein kinase-like (PK-like)"/>
    <property type="match status" value="1"/>
</dbReference>
<protein>
    <recommendedName>
        <fullName evidence="4">Protein kinase domain-containing protein</fullName>
    </recommendedName>
</protein>
<dbReference type="Gene3D" id="1.10.510.10">
    <property type="entry name" value="Transferase(Phosphotransferase) domain 1"/>
    <property type="match status" value="1"/>
</dbReference>
<dbReference type="GeneID" id="81399998"/>
<dbReference type="EMBL" id="JAPQKL010000001">
    <property type="protein sequence ID" value="KAJ5145520.1"/>
    <property type="molecule type" value="Genomic_DNA"/>
</dbReference>
<evidence type="ECO:0008006" key="4">
    <source>
        <dbReference type="Google" id="ProtNLM"/>
    </source>
</evidence>
<reference evidence="2" key="2">
    <citation type="journal article" date="2023" name="IMA Fungus">
        <title>Comparative genomic study of the Penicillium genus elucidates a diverse pangenome and 15 lateral gene transfer events.</title>
        <authorList>
            <person name="Petersen C."/>
            <person name="Sorensen T."/>
            <person name="Nielsen M.R."/>
            <person name="Sondergaard T.E."/>
            <person name="Sorensen J.L."/>
            <person name="Fitzpatrick D.A."/>
            <person name="Frisvad J.C."/>
            <person name="Nielsen K.L."/>
        </authorList>
    </citation>
    <scope>NUCLEOTIDE SEQUENCE</scope>
    <source>
        <strain evidence="2">IBT 22155</strain>
    </source>
</reference>
<keyword evidence="3" id="KW-1185">Reference proteome</keyword>
<dbReference type="AlphaFoldDB" id="A0A9W9HER8"/>
<dbReference type="InterPro" id="IPR011009">
    <property type="entry name" value="Kinase-like_dom_sf"/>
</dbReference>